<evidence type="ECO:0000256" key="3">
    <source>
        <dbReference type="ARBA" id="ARBA00011775"/>
    </source>
</evidence>
<feature type="region of interest" description="Disordered" evidence="13">
    <location>
        <begin position="165"/>
        <end position="188"/>
    </location>
</feature>
<evidence type="ECO:0000256" key="11">
    <source>
        <dbReference type="ARBA" id="ARBA00045555"/>
    </source>
</evidence>
<dbReference type="EMBL" id="RSCE01000006">
    <property type="protein sequence ID" value="RSH81821.1"/>
    <property type="molecule type" value="Genomic_DNA"/>
</dbReference>
<dbReference type="GO" id="GO:0006890">
    <property type="term" value="P:retrograde vesicle-mediated transport, Golgi to endoplasmic reticulum"/>
    <property type="evidence" value="ECO:0007669"/>
    <property type="project" value="UniProtKB-UniRule"/>
</dbReference>
<dbReference type="GO" id="GO:0006886">
    <property type="term" value="P:intracellular protein transport"/>
    <property type="evidence" value="ECO:0007669"/>
    <property type="project" value="TreeGrafter"/>
</dbReference>
<evidence type="ECO:0000256" key="14">
    <source>
        <dbReference type="SAM" id="SignalP"/>
    </source>
</evidence>
<evidence type="ECO:0000256" key="2">
    <source>
        <dbReference type="ARBA" id="ARBA00006972"/>
    </source>
</evidence>
<dbReference type="AlphaFoldDB" id="A0A427XSU5"/>
<evidence type="ECO:0000256" key="9">
    <source>
        <dbReference type="ARBA" id="ARBA00023136"/>
    </source>
</evidence>
<evidence type="ECO:0000256" key="13">
    <source>
        <dbReference type="SAM" id="MobiDB-lite"/>
    </source>
</evidence>
<dbReference type="STRING" id="105984.A0A427XSU5"/>
<dbReference type="GeneID" id="39592557"/>
<organism evidence="15 16">
    <name type="scientific">Apiotrichum porosum</name>
    <dbReference type="NCBI Taxonomy" id="105984"/>
    <lineage>
        <taxon>Eukaryota</taxon>
        <taxon>Fungi</taxon>
        <taxon>Dikarya</taxon>
        <taxon>Basidiomycota</taxon>
        <taxon>Agaricomycotina</taxon>
        <taxon>Tremellomycetes</taxon>
        <taxon>Trichosporonales</taxon>
        <taxon>Trichosporonaceae</taxon>
        <taxon>Apiotrichum</taxon>
    </lineage>
</organism>
<evidence type="ECO:0000313" key="15">
    <source>
        <dbReference type="EMBL" id="RSH81821.1"/>
    </source>
</evidence>
<evidence type="ECO:0000256" key="10">
    <source>
        <dbReference type="ARBA" id="ARBA00023329"/>
    </source>
</evidence>
<dbReference type="SUPFAM" id="SSF64356">
    <property type="entry name" value="SNARE-like"/>
    <property type="match status" value="1"/>
</dbReference>
<feature type="compositionally biased region" description="Polar residues" evidence="13">
    <location>
        <begin position="169"/>
        <end position="183"/>
    </location>
</feature>
<keyword evidence="14" id="KW-0732">Signal</keyword>
<feature type="chain" id="PRO_5019021901" description="Coatomer subunit zeta" evidence="14">
    <location>
        <begin position="20"/>
        <end position="239"/>
    </location>
</feature>
<dbReference type="InterPro" id="IPR039652">
    <property type="entry name" value="Coatomer_zeta"/>
</dbReference>
<dbReference type="Proteomes" id="UP000279236">
    <property type="component" value="Unassembled WGS sequence"/>
</dbReference>
<dbReference type="Gene3D" id="3.30.450.60">
    <property type="match status" value="1"/>
</dbReference>
<keyword evidence="5 12" id="KW-0963">Cytoplasm</keyword>
<dbReference type="OrthoDB" id="10249988at2759"/>
<evidence type="ECO:0000256" key="4">
    <source>
        <dbReference type="ARBA" id="ARBA00022448"/>
    </source>
</evidence>
<dbReference type="FunFam" id="3.30.450.60:FF:000013">
    <property type="entry name" value="Coatomer subunit zeta"/>
    <property type="match status" value="1"/>
</dbReference>
<keyword evidence="7 12" id="KW-0653">Protein transport</keyword>
<dbReference type="PANTHER" id="PTHR11043">
    <property type="entry name" value="ZETA-COAT PROTEIN"/>
    <property type="match status" value="1"/>
</dbReference>
<evidence type="ECO:0000313" key="16">
    <source>
        <dbReference type="Proteomes" id="UP000279236"/>
    </source>
</evidence>
<gene>
    <name evidence="15" type="primary">RET3</name>
    <name evidence="15" type="ORF">EHS24_008014</name>
</gene>
<sequence length="239" mass="25950">MANLSLYTVTALLILDSEGNRVVAKYYAPPHQTSAETGIVAELGAGPGGPGMSGLHTYKEQRAFEKSVFEKTRRGAGDIHPLPPHLILSRASTDLHFHVVGPLATSNELMLQSALTAFHDSVSLLLRGQIEKRNVLESLDLVLLAADETIDDGLDGSGSISLRERWSHASRSQNPTSPASSQRSRTDSSRIILETDAAAIAGRVTRPKPDTTDIVINEQTLLNAYSTFKERVTQRINQL</sequence>
<evidence type="ECO:0000256" key="5">
    <source>
        <dbReference type="ARBA" id="ARBA00022490"/>
    </source>
</evidence>
<dbReference type="InterPro" id="IPR011012">
    <property type="entry name" value="Longin-like_dom_sf"/>
</dbReference>
<dbReference type="GO" id="GO:0000139">
    <property type="term" value="C:Golgi membrane"/>
    <property type="evidence" value="ECO:0007669"/>
    <property type="project" value="UniProtKB-SubCell"/>
</dbReference>
<keyword evidence="9 12" id="KW-0472">Membrane</keyword>
<dbReference type="PANTHER" id="PTHR11043:SF0">
    <property type="entry name" value="COATOMER SUBUNIT ZETA"/>
    <property type="match status" value="1"/>
</dbReference>
<evidence type="ECO:0000256" key="8">
    <source>
        <dbReference type="ARBA" id="ARBA00023034"/>
    </source>
</evidence>
<keyword evidence="8 12" id="KW-0333">Golgi apparatus</keyword>
<dbReference type="GO" id="GO:0030126">
    <property type="term" value="C:COPI vesicle coat"/>
    <property type="evidence" value="ECO:0007669"/>
    <property type="project" value="UniProtKB-UniRule"/>
</dbReference>
<comment type="subunit">
    <text evidence="3 12">Oligomeric complex that consists of at least the alpha, beta, beta', gamma, delta, epsilon and zeta subunits.</text>
</comment>
<evidence type="ECO:0000256" key="7">
    <source>
        <dbReference type="ARBA" id="ARBA00022927"/>
    </source>
</evidence>
<keyword evidence="6 12" id="KW-0931">ER-Golgi transport</keyword>
<accession>A0A427XSU5</accession>
<evidence type="ECO:0000256" key="12">
    <source>
        <dbReference type="RuleBase" id="RU366053"/>
    </source>
</evidence>
<keyword evidence="16" id="KW-1185">Reference proteome</keyword>
<comment type="function">
    <text evidence="11">The coatomer is a cytosolic protein complex that binds to dilysine motifs and reversibly associates with Golgi non-clathrin-coated vesicles, which further mediate biosynthetic protein transport from the ER, via the Golgi up to the trans Golgi network. Coatomer complex is required for budding from Golgi membranes, and is essential for the retrograde Golgi-to-ER transport of dilysine-tagged proteins. The zeta subunit may be involved in regulating the coat assembly and, hence, the rate of biosynthetic protein transport due to its association-dissociation properties with the coatomer complex.</text>
</comment>
<comment type="caution">
    <text evidence="15">The sequence shown here is derived from an EMBL/GenBank/DDBJ whole genome shotgun (WGS) entry which is preliminary data.</text>
</comment>
<protein>
    <recommendedName>
        <fullName evidence="12">Coatomer subunit zeta</fullName>
    </recommendedName>
</protein>
<keyword evidence="10 12" id="KW-0968">Cytoplasmic vesicle</keyword>
<keyword evidence="4 12" id="KW-0813">Transport</keyword>
<name>A0A427XSU5_9TREE</name>
<proteinExistence type="inferred from homology"/>
<dbReference type="GO" id="GO:0006891">
    <property type="term" value="P:intra-Golgi vesicle-mediated transport"/>
    <property type="evidence" value="ECO:0007669"/>
    <property type="project" value="TreeGrafter"/>
</dbReference>
<feature type="signal peptide" evidence="14">
    <location>
        <begin position="1"/>
        <end position="19"/>
    </location>
</feature>
<comment type="similarity">
    <text evidence="2 12">Belongs to the adaptor complexes small subunit family.</text>
</comment>
<evidence type="ECO:0000256" key="6">
    <source>
        <dbReference type="ARBA" id="ARBA00022892"/>
    </source>
</evidence>
<evidence type="ECO:0000256" key="1">
    <source>
        <dbReference type="ARBA" id="ARBA00004255"/>
    </source>
</evidence>
<dbReference type="RefSeq" id="XP_028476276.1">
    <property type="nucleotide sequence ID" value="XM_028623343.1"/>
</dbReference>
<reference evidence="15 16" key="1">
    <citation type="submission" date="2018-11" db="EMBL/GenBank/DDBJ databases">
        <title>Genome sequence of Apiotrichum porosum DSM 27194.</title>
        <authorList>
            <person name="Aliyu H."/>
            <person name="Gorte O."/>
            <person name="Ochsenreither K."/>
        </authorList>
    </citation>
    <scope>NUCLEOTIDE SEQUENCE [LARGE SCALE GENOMIC DNA]</scope>
    <source>
        <strain evidence="15 16">DSM 27194</strain>
    </source>
</reference>
<comment type="subcellular location">
    <subcellularLocation>
        <location evidence="12">Cytoplasm</location>
    </subcellularLocation>
    <subcellularLocation>
        <location evidence="1 12">Golgi apparatus membrane</location>
        <topology evidence="1 12">Peripheral membrane protein</topology>
        <orientation evidence="1 12">Cytoplasmic side</orientation>
    </subcellularLocation>
    <subcellularLocation>
        <location evidence="12">Cytoplasmic vesicle</location>
        <location evidence="12">COPI-coated vesicle membrane</location>
        <topology evidence="12">Peripheral membrane protein</topology>
        <orientation evidence="12">Cytoplasmic side</orientation>
    </subcellularLocation>
</comment>